<dbReference type="FunCoup" id="C7G010">
    <property type="interactions" value="1"/>
</dbReference>
<feature type="chain" id="PRO_5002977715" description="Calcineurin-like phosphoesterase domain-containing protein" evidence="2">
    <location>
        <begin position="21"/>
        <end position="390"/>
    </location>
</feature>
<feature type="signal peptide" evidence="2">
    <location>
        <begin position="1"/>
        <end position="20"/>
    </location>
</feature>
<protein>
    <recommendedName>
        <fullName evidence="3">Calcineurin-like phosphoesterase domain-containing protein</fullName>
    </recommendedName>
</protein>
<dbReference type="Pfam" id="PF00149">
    <property type="entry name" value="Metallophos"/>
    <property type="match status" value="1"/>
</dbReference>
<dbReference type="RefSeq" id="XP_002649163.1">
    <property type="nucleotide sequence ID" value="XM_002649117.1"/>
</dbReference>
<accession>C7G010</accession>
<dbReference type="InParanoid" id="C7G010"/>
<dbReference type="Proteomes" id="UP000002195">
    <property type="component" value="Unassembled WGS sequence"/>
</dbReference>
<keyword evidence="1" id="KW-1133">Transmembrane helix</keyword>
<organism evidence="4 5">
    <name type="scientific">Dictyostelium discoideum</name>
    <name type="common">Social amoeba</name>
    <dbReference type="NCBI Taxonomy" id="44689"/>
    <lineage>
        <taxon>Eukaryota</taxon>
        <taxon>Amoebozoa</taxon>
        <taxon>Evosea</taxon>
        <taxon>Eumycetozoa</taxon>
        <taxon>Dictyostelia</taxon>
        <taxon>Dictyosteliales</taxon>
        <taxon>Dictyosteliaceae</taxon>
        <taxon>Dictyostelium</taxon>
    </lineage>
</organism>
<evidence type="ECO:0000256" key="2">
    <source>
        <dbReference type="SAM" id="SignalP"/>
    </source>
</evidence>
<reference evidence="4 5" key="1">
    <citation type="journal article" date="2005" name="Nature">
        <title>The genome of the social amoeba Dictyostelium discoideum.</title>
        <authorList>
            <consortium name="The Dictyostelium discoideum Sequencing Consortium"/>
            <person name="Eichinger L."/>
            <person name="Pachebat J.A."/>
            <person name="Glockner G."/>
            <person name="Rajandream M.A."/>
            <person name="Sucgang R."/>
            <person name="Berriman M."/>
            <person name="Song J."/>
            <person name="Olsen R."/>
            <person name="Szafranski K."/>
            <person name="Xu Q."/>
            <person name="Tunggal B."/>
            <person name="Kummerfeld S."/>
            <person name="Madera M."/>
            <person name="Konfortov B.A."/>
            <person name="Rivero F."/>
            <person name="Bankier A.T."/>
            <person name="Lehmann R."/>
            <person name="Hamlin N."/>
            <person name="Davies R."/>
            <person name="Gaudet P."/>
            <person name="Fey P."/>
            <person name="Pilcher K."/>
            <person name="Chen G."/>
            <person name="Saunders D."/>
            <person name="Sodergren E."/>
            <person name="Davis P."/>
            <person name="Kerhornou A."/>
            <person name="Nie X."/>
            <person name="Hall N."/>
            <person name="Anjard C."/>
            <person name="Hemphill L."/>
            <person name="Bason N."/>
            <person name="Farbrother P."/>
            <person name="Desany B."/>
            <person name="Just E."/>
            <person name="Morio T."/>
            <person name="Rost R."/>
            <person name="Churcher C."/>
            <person name="Cooper J."/>
            <person name="Haydock S."/>
            <person name="van Driessche N."/>
            <person name="Cronin A."/>
            <person name="Goodhead I."/>
            <person name="Muzny D."/>
            <person name="Mourier T."/>
            <person name="Pain A."/>
            <person name="Lu M."/>
            <person name="Harper D."/>
            <person name="Lindsay R."/>
            <person name="Hauser H."/>
            <person name="James K."/>
            <person name="Quiles M."/>
            <person name="Madan Babu M."/>
            <person name="Saito T."/>
            <person name="Buchrieser C."/>
            <person name="Wardroper A."/>
            <person name="Felder M."/>
            <person name="Thangavelu M."/>
            <person name="Johnson D."/>
            <person name="Knights A."/>
            <person name="Loulseged H."/>
            <person name="Mungall K."/>
            <person name="Oliver K."/>
            <person name="Price C."/>
            <person name="Quail M.A."/>
            <person name="Urushihara H."/>
            <person name="Hernandez J."/>
            <person name="Rabbinowitsch E."/>
            <person name="Steffen D."/>
            <person name="Sanders M."/>
            <person name="Ma J."/>
            <person name="Kohara Y."/>
            <person name="Sharp S."/>
            <person name="Simmonds M."/>
            <person name="Spiegler S."/>
            <person name="Tivey A."/>
            <person name="Sugano S."/>
            <person name="White B."/>
            <person name="Walker D."/>
            <person name="Woodward J."/>
            <person name="Winckler T."/>
            <person name="Tanaka Y."/>
            <person name="Shaulsky G."/>
            <person name="Schleicher M."/>
            <person name="Weinstock G."/>
            <person name="Rosenthal A."/>
            <person name="Cox E.C."/>
            <person name="Chisholm R.L."/>
            <person name="Gibbs R."/>
            <person name="Loomis W.F."/>
            <person name="Platzer M."/>
            <person name="Kay R.R."/>
            <person name="Williams J."/>
            <person name="Dear P.H."/>
            <person name="Noegel A.A."/>
            <person name="Barrell B."/>
            <person name="Kuspa A."/>
        </authorList>
    </citation>
    <scope>NUCLEOTIDE SEQUENCE [LARGE SCALE GENOMIC DNA]</scope>
    <source>
        <strain evidence="4 5">AX4</strain>
    </source>
</reference>
<keyword evidence="1" id="KW-0472">Membrane</keyword>
<keyword evidence="2" id="KW-0732">Signal</keyword>
<dbReference type="CDD" id="cd07383">
    <property type="entry name" value="MPP_Dcr2"/>
    <property type="match status" value="1"/>
</dbReference>
<dbReference type="GO" id="GO:0016788">
    <property type="term" value="F:hydrolase activity, acting on ester bonds"/>
    <property type="evidence" value="ECO:0000318"/>
    <property type="project" value="GO_Central"/>
</dbReference>
<proteinExistence type="predicted"/>
<feature type="transmembrane region" description="Helical" evidence="1">
    <location>
        <begin position="348"/>
        <end position="373"/>
    </location>
</feature>
<dbReference type="PANTHER" id="PTHR32440:SF8">
    <property type="entry name" value="CALCINEURIN-LIKE PHOSPHOESTERASE DOMAIN-CONTAINING PROTEIN"/>
    <property type="match status" value="1"/>
</dbReference>
<dbReference type="VEuPathDB" id="AmoebaDB:DDB_G0279353"/>
<dbReference type="FunFam" id="3.60.21.10:FF:000169">
    <property type="entry name" value="Uncharacterized protein"/>
    <property type="match status" value="1"/>
</dbReference>
<dbReference type="SUPFAM" id="SSF56300">
    <property type="entry name" value="Metallo-dependent phosphatases"/>
    <property type="match status" value="1"/>
</dbReference>
<dbReference type="AlphaFoldDB" id="C7G010"/>
<dbReference type="EMBL" id="AAFI02000030">
    <property type="protein sequence ID" value="EEU04111.1"/>
    <property type="molecule type" value="Genomic_DNA"/>
</dbReference>
<feature type="domain" description="Calcineurin-like phosphoesterase" evidence="3">
    <location>
        <begin position="32"/>
        <end position="264"/>
    </location>
</feature>
<comment type="caution">
    <text evidence="4">The sequence shown here is derived from an EMBL/GenBank/DDBJ whole genome shotgun (WGS) entry which is preliminary data.</text>
</comment>
<gene>
    <name evidence="4" type="ORF">DDB_G0279353</name>
</gene>
<dbReference type="InterPro" id="IPR029052">
    <property type="entry name" value="Metallo-depent_PP-like"/>
</dbReference>
<dbReference type="GeneID" id="8622007"/>
<dbReference type="PANTHER" id="PTHR32440">
    <property type="entry name" value="PHOSPHATASE DCR2-RELATED-RELATED"/>
    <property type="match status" value="1"/>
</dbReference>
<keyword evidence="5" id="KW-1185">Reference proteome</keyword>
<keyword evidence="1" id="KW-0812">Transmembrane</keyword>
<name>C7G010_DICDI</name>
<dbReference type="InterPro" id="IPR004843">
    <property type="entry name" value="Calcineurin-like_PHP"/>
</dbReference>
<sequence>MKLKIKFSIISLFILKLVISKPILKFNNNNQFKIIQFTDLHYGSEPVDDIDTIFSQVNILDYEKPDLVILSGDMVTGYEEQFEDDDRNYWKYWNVFTRPFVERNIPWAITFGNHDGEGALSTNEILKIDQTFNLSLSQSNPVEMHGIANYVLKISSSNSLKSEPASLVYIFDSSTKGCSKLDWGCVHQDQVDWFKNTSKSFNKTDSIAFVHIPPVEIIDLWNNYPVYGNYSETSCCFDNDYGDFVSSLVESGDVHGLYFGHDHENDFHGDYKGVDLGYGRKSGAGSYSSKKPLGARVFQLTESPFTLSTWIREEDGNIVSQVIHPPSEFDRKPLQCKMKDKYSKKELIAIKVIGGFLIFLGIVVVGLIGFFGFKHYKKFKKQTLEMQNLV</sequence>
<dbReference type="eggNOG" id="KOG1432">
    <property type="taxonomic scope" value="Eukaryota"/>
</dbReference>
<dbReference type="OMA" id="FILWFFD"/>
<dbReference type="PaxDb" id="44689-DDB0302647"/>
<dbReference type="STRING" id="44689.C7G010"/>
<evidence type="ECO:0000313" key="5">
    <source>
        <dbReference type="Proteomes" id="UP000002195"/>
    </source>
</evidence>
<evidence type="ECO:0000256" key="1">
    <source>
        <dbReference type="SAM" id="Phobius"/>
    </source>
</evidence>
<evidence type="ECO:0000313" key="4">
    <source>
        <dbReference type="EMBL" id="EEU04111.1"/>
    </source>
</evidence>
<evidence type="ECO:0000259" key="3">
    <source>
        <dbReference type="Pfam" id="PF00149"/>
    </source>
</evidence>
<dbReference type="Gene3D" id="3.60.21.10">
    <property type="match status" value="1"/>
</dbReference>